<evidence type="ECO:0000256" key="3">
    <source>
        <dbReference type="ARBA" id="ARBA00022729"/>
    </source>
</evidence>
<name>A0A2S7UBN7_9FLAO</name>
<dbReference type="OrthoDB" id="1524955at2"/>
<comment type="function">
    <text evidence="1">May be involved in the biogenesis of curli organelles.</text>
</comment>
<keyword evidence="6" id="KW-1185">Reference proteome</keyword>
<organism evidence="5 6">
    <name type="scientific">Nonlabens arenilitoris</name>
    <dbReference type="NCBI Taxonomy" id="1217969"/>
    <lineage>
        <taxon>Bacteria</taxon>
        <taxon>Pseudomonadati</taxon>
        <taxon>Bacteroidota</taxon>
        <taxon>Flavobacteriia</taxon>
        <taxon>Flavobacteriales</taxon>
        <taxon>Flavobacteriaceae</taxon>
        <taxon>Nonlabens</taxon>
    </lineage>
</organism>
<evidence type="ECO:0000256" key="1">
    <source>
        <dbReference type="ARBA" id="ARBA00003989"/>
    </source>
</evidence>
<dbReference type="AlphaFoldDB" id="A0A2S7UBN7"/>
<dbReference type="Pfam" id="PF10627">
    <property type="entry name" value="CsgE"/>
    <property type="match status" value="1"/>
</dbReference>
<reference evidence="5 6" key="1">
    <citation type="submission" date="2017-01" db="EMBL/GenBank/DDBJ databases">
        <title>Trade-off between light-utilization and light-protection in marine flavobacteria.</title>
        <authorList>
            <person name="Kumagai Y."/>
            <person name="Yoshizawa S."/>
            <person name="Kogure K."/>
            <person name="Iwasaki W."/>
        </authorList>
    </citation>
    <scope>NUCLEOTIDE SEQUENCE [LARGE SCALE GENOMIC DNA]</scope>
    <source>
        <strain evidence="5 6">KCTC 32109</strain>
    </source>
</reference>
<keyword evidence="3 4" id="KW-0732">Signal</keyword>
<dbReference type="EMBL" id="MTPW01000001">
    <property type="protein sequence ID" value="PQJ32335.1"/>
    <property type="molecule type" value="Genomic_DNA"/>
</dbReference>
<dbReference type="Proteomes" id="UP000239747">
    <property type="component" value="Unassembled WGS sequence"/>
</dbReference>
<evidence type="ECO:0000256" key="2">
    <source>
        <dbReference type="ARBA" id="ARBA00014024"/>
    </source>
</evidence>
<feature type="signal peptide" evidence="4">
    <location>
        <begin position="1"/>
        <end position="20"/>
    </location>
</feature>
<accession>A0A2S7UBN7</accession>
<dbReference type="Gene3D" id="2.60.40.2420">
    <property type="match status" value="1"/>
</dbReference>
<gene>
    <name evidence="5" type="ORF">BST92_10530</name>
</gene>
<dbReference type="InterPro" id="IPR018900">
    <property type="entry name" value="Curli_CsgE"/>
</dbReference>
<evidence type="ECO:0000313" key="6">
    <source>
        <dbReference type="Proteomes" id="UP000239747"/>
    </source>
</evidence>
<protein>
    <recommendedName>
        <fullName evidence="2">Curli production assembly/transport component CsgE</fullName>
    </recommendedName>
</protein>
<proteinExistence type="predicted"/>
<comment type="caution">
    <text evidence="5">The sequence shown here is derived from an EMBL/GenBank/DDBJ whole genome shotgun (WGS) entry which is preliminary data.</text>
</comment>
<dbReference type="InterPro" id="IPR053722">
    <property type="entry name" value="Curli_assembly_CsgC/AgfC"/>
</dbReference>
<sequence length="242" mass="27781">MKVLLNIIFFLTCCFLHAQAQEQKSYYNQEISGELFLEQKGDYVSIQGVASNLTDVSASIRYELTVFKKDSLNNTSKNKQEGRGVLNAKTKAILSTTTVNINNPSKITIMLLIYDLNNKLVGKAVQVLKENSLQLEKKEIVSNDGVEIRGIVIEKTRTKPARDFYDYFYGEYHKYKINGNRIVTVEEEFGQGRNSLIKVTVGREVVYQFFVTPKKKYMKQMADNAIRSVFQKFLQLNKEETN</sequence>
<evidence type="ECO:0000313" key="5">
    <source>
        <dbReference type="EMBL" id="PQJ32335.1"/>
    </source>
</evidence>
<feature type="chain" id="PRO_5015529899" description="Curli production assembly/transport component CsgE" evidence="4">
    <location>
        <begin position="21"/>
        <end position="242"/>
    </location>
</feature>
<evidence type="ECO:0000256" key="4">
    <source>
        <dbReference type="SAM" id="SignalP"/>
    </source>
</evidence>